<proteinExistence type="predicted"/>
<dbReference type="EMBL" id="JABBCQ020000010">
    <property type="protein sequence ID" value="MBI1625384.1"/>
    <property type="molecule type" value="Genomic_DNA"/>
</dbReference>
<sequence>MTQLYKVLRPGARPYYGEYTSACVAILLAQCLFGIHSAQAKPVQP</sequence>
<comment type="caution">
    <text evidence="1">The sequence shown here is derived from an EMBL/GenBank/DDBJ whole genome shotgun (WGS) entry which is preliminary data.</text>
</comment>
<name>A0A843B9G5_9BURK</name>
<dbReference type="RefSeq" id="WP_198460546.1">
    <property type="nucleotide sequence ID" value="NZ_JABBCQ020000010.1"/>
</dbReference>
<organism evidence="1 2">
    <name type="scientific">Comamonas suwonensis</name>
    <dbReference type="NCBI Taxonomy" id="2606214"/>
    <lineage>
        <taxon>Bacteria</taxon>
        <taxon>Pseudomonadati</taxon>
        <taxon>Pseudomonadota</taxon>
        <taxon>Betaproteobacteria</taxon>
        <taxon>Burkholderiales</taxon>
        <taxon>Comamonadaceae</taxon>
        <taxon>Comamonas</taxon>
    </lineage>
</organism>
<evidence type="ECO:0000313" key="2">
    <source>
        <dbReference type="Proteomes" id="UP000530032"/>
    </source>
</evidence>
<keyword evidence="2" id="KW-1185">Reference proteome</keyword>
<accession>A0A843B9G5</accession>
<dbReference type="Proteomes" id="UP000530032">
    <property type="component" value="Unassembled WGS sequence"/>
</dbReference>
<protein>
    <submittedName>
        <fullName evidence="1">Uncharacterized protein</fullName>
    </submittedName>
</protein>
<evidence type="ECO:0000313" key="1">
    <source>
        <dbReference type="EMBL" id="MBI1625384.1"/>
    </source>
</evidence>
<reference evidence="1" key="1">
    <citation type="submission" date="2020-12" db="EMBL/GenBank/DDBJ databases">
        <title>Comamonas sp. nov., isolated from stream water.</title>
        <authorList>
            <person name="Park K.-H."/>
        </authorList>
    </citation>
    <scope>NUCLEOTIDE SEQUENCE</scope>
    <source>
        <strain evidence="1">EJ-4</strain>
    </source>
</reference>
<dbReference type="AlphaFoldDB" id="A0A843B9G5"/>
<gene>
    <name evidence="1" type="ORF">HF327_012845</name>
</gene>